<reference evidence="3 4" key="1">
    <citation type="submission" date="2017-07" db="EMBL/GenBank/DDBJ databases">
        <title>Draft whole genome sequences of clinical Proprionibacteriaceae strains.</title>
        <authorList>
            <person name="Bernier A.-M."/>
            <person name="Bernard K."/>
            <person name="Domingo M.-C."/>
        </authorList>
    </citation>
    <scope>NUCLEOTIDE SEQUENCE [LARGE SCALE GENOMIC DNA]</scope>
    <source>
        <strain evidence="3 4">NML 030167</strain>
    </source>
</reference>
<dbReference type="InterPro" id="IPR005627">
    <property type="entry name" value="CutC-like"/>
</dbReference>
<dbReference type="Proteomes" id="UP000215896">
    <property type="component" value="Unassembled WGS sequence"/>
</dbReference>
<gene>
    <name evidence="3" type="ORF">CGZ94_14870</name>
</gene>
<dbReference type="AlphaFoldDB" id="A0A255G749"/>
<dbReference type="GO" id="GO:0005507">
    <property type="term" value="F:copper ion binding"/>
    <property type="evidence" value="ECO:0007669"/>
    <property type="project" value="TreeGrafter"/>
</dbReference>
<accession>A0A255G749</accession>
<organism evidence="3 4">
    <name type="scientific">Enemella evansiae</name>
    <dbReference type="NCBI Taxonomy" id="2016499"/>
    <lineage>
        <taxon>Bacteria</taxon>
        <taxon>Bacillati</taxon>
        <taxon>Actinomycetota</taxon>
        <taxon>Actinomycetes</taxon>
        <taxon>Propionibacteriales</taxon>
        <taxon>Propionibacteriaceae</taxon>
        <taxon>Enemella</taxon>
    </lineage>
</organism>
<dbReference type="Gene3D" id="3.20.20.380">
    <property type="entry name" value="Copper homeostasis (CutC) domain"/>
    <property type="match status" value="1"/>
</dbReference>
<sequence length="236" mass="25530">MRGLLEVLALHPADAQRAEEGGADRVVVVGSLDDDGYAPEPALIEKVRDATSIQLRVLLRLRTGFGTDGGEFTRLRGLAAAYVDAGADGLVLGFLNGHSEVDTEVLGALLEEGDWPWTFDRAIDQALDTDRAWRALRGLPRLDQVLTAGSARDIEHGLDEVITRAGADPQVARLILAGGGLQPEHVPWLARAGVRAFHIDTAVRPQSSLKAYVDADLVHGWRSLIDSVITRQEHRA</sequence>
<dbReference type="PANTHER" id="PTHR12598:SF0">
    <property type="entry name" value="COPPER HOMEOSTASIS PROTEIN CUTC HOMOLOG"/>
    <property type="match status" value="1"/>
</dbReference>
<dbReference type="OrthoDB" id="9815677at2"/>
<comment type="caution">
    <text evidence="3">The sequence shown here is derived from an EMBL/GenBank/DDBJ whole genome shotgun (WGS) entry which is preliminary data.</text>
</comment>
<evidence type="ECO:0000256" key="2">
    <source>
        <dbReference type="ARBA" id="ARBA00019014"/>
    </source>
</evidence>
<protein>
    <recommendedName>
        <fullName evidence="2">Copper homeostasis protein cutC homolog</fullName>
    </recommendedName>
</protein>
<comment type="similarity">
    <text evidence="1">Belongs to the CutC family.</text>
</comment>
<dbReference type="Pfam" id="PF03932">
    <property type="entry name" value="CutC"/>
    <property type="match status" value="1"/>
</dbReference>
<evidence type="ECO:0000256" key="1">
    <source>
        <dbReference type="ARBA" id="ARBA00007768"/>
    </source>
</evidence>
<dbReference type="InterPro" id="IPR036822">
    <property type="entry name" value="CutC-like_dom_sf"/>
</dbReference>
<dbReference type="EMBL" id="NMVO01000015">
    <property type="protein sequence ID" value="OYO11695.1"/>
    <property type="molecule type" value="Genomic_DNA"/>
</dbReference>
<proteinExistence type="inferred from homology"/>
<evidence type="ECO:0000313" key="3">
    <source>
        <dbReference type="EMBL" id="OYO11695.1"/>
    </source>
</evidence>
<dbReference type="PANTHER" id="PTHR12598">
    <property type="entry name" value="COPPER HOMEOSTASIS PROTEIN CUTC"/>
    <property type="match status" value="1"/>
</dbReference>
<dbReference type="RefSeq" id="WP_094403536.1">
    <property type="nucleotide sequence ID" value="NZ_NMVL01000026.1"/>
</dbReference>
<dbReference type="SUPFAM" id="SSF110395">
    <property type="entry name" value="CutC-like"/>
    <property type="match status" value="1"/>
</dbReference>
<keyword evidence="4" id="KW-1185">Reference proteome</keyword>
<evidence type="ECO:0000313" key="4">
    <source>
        <dbReference type="Proteomes" id="UP000215896"/>
    </source>
</evidence>
<name>A0A255G749_9ACTN</name>